<evidence type="ECO:0000259" key="2">
    <source>
        <dbReference type="PROSITE" id="PS51857"/>
    </source>
</evidence>
<dbReference type="InterPro" id="IPR011129">
    <property type="entry name" value="CSD"/>
</dbReference>
<keyword evidence="4" id="KW-1185">Reference proteome</keyword>
<evidence type="ECO:0000256" key="1">
    <source>
        <dbReference type="SAM" id="Phobius"/>
    </source>
</evidence>
<dbReference type="GO" id="GO:0003676">
    <property type="term" value="F:nucleic acid binding"/>
    <property type="evidence" value="ECO:0007669"/>
    <property type="project" value="InterPro"/>
</dbReference>
<name>A0A7G8Q002_9GAMM</name>
<keyword evidence="1" id="KW-1133">Transmembrane helix</keyword>
<sequence length="251" mass="26903">MEGTVSSFLPGKGYGFIQGDDGRSYFLHGADVLDGAAKITDGQRLSFDASATPKGYRARRVRLADASGHATFQVPTQVLHSRDPQVRGWETVEATLWTVIGSSRQSPDDARADMLAKARRLGANGVVLVQYFKTRGSEPGTGKGTHYFTIHHHRGQVVMLGRRSATGTMTTDQMQGLANRAAQLKRELEQATARSRKSAGMAAAIVVLISLAAAAGLQNFPGLIGVVFGLVLAAILYNTIATDHDGWLVRP</sequence>
<dbReference type="InterPro" id="IPR002059">
    <property type="entry name" value="CSP_DNA-bd"/>
</dbReference>
<evidence type="ECO:0000313" key="4">
    <source>
        <dbReference type="Proteomes" id="UP000515873"/>
    </source>
</evidence>
<dbReference type="RefSeq" id="WP_187055590.1">
    <property type="nucleotide sequence ID" value="NZ_CP060412.1"/>
</dbReference>
<dbReference type="Gene3D" id="2.40.50.140">
    <property type="entry name" value="Nucleic acid-binding proteins"/>
    <property type="match status" value="1"/>
</dbReference>
<dbReference type="GO" id="GO:0005829">
    <property type="term" value="C:cytosol"/>
    <property type="evidence" value="ECO:0007669"/>
    <property type="project" value="UniProtKB-ARBA"/>
</dbReference>
<dbReference type="AlphaFoldDB" id="A0A7G8Q002"/>
<feature type="domain" description="CSD" evidence="2">
    <location>
        <begin position="1"/>
        <end position="63"/>
    </location>
</feature>
<keyword evidence="1" id="KW-0472">Membrane</keyword>
<dbReference type="SUPFAM" id="SSF50249">
    <property type="entry name" value="Nucleic acid-binding proteins"/>
    <property type="match status" value="1"/>
</dbReference>
<organism evidence="3 4">
    <name type="scientific">Dyella telluris</name>
    <dbReference type="NCBI Taxonomy" id="2763498"/>
    <lineage>
        <taxon>Bacteria</taxon>
        <taxon>Pseudomonadati</taxon>
        <taxon>Pseudomonadota</taxon>
        <taxon>Gammaproteobacteria</taxon>
        <taxon>Lysobacterales</taxon>
        <taxon>Rhodanobacteraceae</taxon>
        <taxon>Dyella</taxon>
    </lineage>
</organism>
<dbReference type="InterPro" id="IPR012340">
    <property type="entry name" value="NA-bd_OB-fold"/>
</dbReference>
<protein>
    <submittedName>
        <fullName evidence="3">Cold shock domain-containing protein</fullName>
    </submittedName>
</protein>
<accession>A0A7G8Q002</accession>
<dbReference type="Proteomes" id="UP000515873">
    <property type="component" value="Chromosome"/>
</dbReference>
<keyword evidence="1" id="KW-0812">Transmembrane</keyword>
<feature type="transmembrane region" description="Helical" evidence="1">
    <location>
        <begin position="199"/>
        <end position="217"/>
    </location>
</feature>
<dbReference type="SMART" id="SM00357">
    <property type="entry name" value="CSP"/>
    <property type="match status" value="1"/>
</dbReference>
<evidence type="ECO:0000313" key="3">
    <source>
        <dbReference type="EMBL" id="QNK00110.1"/>
    </source>
</evidence>
<gene>
    <name evidence="3" type="ORF">H8F01_13340</name>
</gene>
<dbReference type="EMBL" id="CP060412">
    <property type="protein sequence ID" value="QNK00110.1"/>
    <property type="molecule type" value="Genomic_DNA"/>
</dbReference>
<dbReference type="PROSITE" id="PS51857">
    <property type="entry name" value="CSD_2"/>
    <property type="match status" value="1"/>
</dbReference>
<dbReference type="KEGG" id="dtl:H8F01_13340"/>
<dbReference type="Pfam" id="PF00313">
    <property type="entry name" value="CSD"/>
    <property type="match status" value="1"/>
</dbReference>
<reference evidence="3 4" key="1">
    <citation type="submission" date="2020-08" db="EMBL/GenBank/DDBJ databases">
        <title>Dyella sp. G9 isolated from forest soil.</title>
        <authorList>
            <person name="Fu J."/>
            <person name="Qiu L."/>
        </authorList>
    </citation>
    <scope>NUCLEOTIDE SEQUENCE [LARGE SCALE GENOMIC DNA]</scope>
    <source>
        <strain evidence="3 4">G9</strain>
    </source>
</reference>
<feature type="transmembrane region" description="Helical" evidence="1">
    <location>
        <begin position="223"/>
        <end position="241"/>
    </location>
</feature>
<proteinExistence type="predicted"/>